<name>A0ACC1TL04_9AGAR</name>
<reference evidence="1" key="1">
    <citation type="submission" date="2022-09" db="EMBL/GenBank/DDBJ databases">
        <title>A Global Phylogenomic Analysis of the Shiitake Genus Lentinula.</title>
        <authorList>
            <consortium name="DOE Joint Genome Institute"/>
            <person name="Sierra-Patev S."/>
            <person name="Min B."/>
            <person name="Naranjo-Ortiz M."/>
            <person name="Looney B."/>
            <person name="Konkel Z."/>
            <person name="Slot J.C."/>
            <person name="Sakamoto Y."/>
            <person name="Steenwyk J.L."/>
            <person name="Rokas A."/>
            <person name="Carro J."/>
            <person name="Camarero S."/>
            <person name="Ferreira P."/>
            <person name="Molpeceres G."/>
            <person name="Ruiz-Duenas F.J."/>
            <person name="Serrano A."/>
            <person name="Henrissat B."/>
            <person name="Drula E."/>
            <person name="Hughes K.W."/>
            <person name="Mata J.L."/>
            <person name="Ishikawa N.K."/>
            <person name="Vargas-Isla R."/>
            <person name="Ushijima S."/>
            <person name="Smith C.A."/>
            <person name="Ahrendt S."/>
            <person name="Andreopoulos W."/>
            <person name="He G."/>
            <person name="Labutti K."/>
            <person name="Lipzen A."/>
            <person name="Ng V."/>
            <person name="Riley R."/>
            <person name="Sandor L."/>
            <person name="Barry K."/>
            <person name="Martinez A.T."/>
            <person name="Xiao Y."/>
            <person name="Gibbons J.G."/>
            <person name="Terashima K."/>
            <person name="Grigoriev I.V."/>
            <person name="Hibbett D.S."/>
        </authorList>
    </citation>
    <scope>NUCLEOTIDE SEQUENCE</scope>
    <source>
        <strain evidence="1">TMI1499</strain>
    </source>
</reference>
<protein>
    <submittedName>
        <fullName evidence="1">Uncharacterized protein</fullName>
    </submittedName>
</protein>
<keyword evidence="2" id="KW-1185">Reference proteome</keyword>
<sequence length="164" mass="18504">MAPERISSNLPISSRRRMPRTTGPLLRRHPMITRGMAAAWSDAAEEDNEHIVQPLAASAVQHEFKEEIFAYMKESDAILHTQKNVVDLLQERAVTLKDEKAVLQRTLVAETAARKEIFQCPICLELAWNPHILHSLASNADILFAPNALANTKPIMLYDVKKKK</sequence>
<organism evidence="1 2">
    <name type="scientific">Lentinula aff. lateritia</name>
    <dbReference type="NCBI Taxonomy" id="2804960"/>
    <lineage>
        <taxon>Eukaryota</taxon>
        <taxon>Fungi</taxon>
        <taxon>Dikarya</taxon>
        <taxon>Basidiomycota</taxon>
        <taxon>Agaricomycotina</taxon>
        <taxon>Agaricomycetes</taxon>
        <taxon>Agaricomycetidae</taxon>
        <taxon>Agaricales</taxon>
        <taxon>Marasmiineae</taxon>
        <taxon>Omphalotaceae</taxon>
        <taxon>Lentinula</taxon>
    </lineage>
</organism>
<gene>
    <name evidence="1" type="ORF">F5876DRAFT_81773</name>
</gene>
<evidence type="ECO:0000313" key="2">
    <source>
        <dbReference type="Proteomes" id="UP001163835"/>
    </source>
</evidence>
<dbReference type="EMBL" id="MU795598">
    <property type="protein sequence ID" value="KAJ3805435.1"/>
    <property type="molecule type" value="Genomic_DNA"/>
</dbReference>
<evidence type="ECO:0000313" key="1">
    <source>
        <dbReference type="EMBL" id="KAJ3805435.1"/>
    </source>
</evidence>
<proteinExistence type="predicted"/>
<comment type="caution">
    <text evidence="1">The sequence shown here is derived from an EMBL/GenBank/DDBJ whole genome shotgun (WGS) entry which is preliminary data.</text>
</comment>
<accession>A0ACC1TL04</accession>
<dbReference type="Proteomes" id="UP001163835">
    <property type="component" value="Unassembled WGS sequence"/>
</dbReference>